<sequence length="475" mass="52493">MKLRLRLGSRTISRSDTMDEVVPHMTDHNSLRSSLAKEGVAKIRELHRQLQIIESRIQCVEDANNFAVVQDARGHFEAAAYALLHYLDKYQSKSSLYHPTHPRAKECEKATTANPVKLAPVLQKLTSKVVQGFLASDISNQDTNQPQMTSSSAIESTTRTPRDTLDAVAKEQVQNIFSELCSDDEGINNVQLSRKKIIVHEFMSRGAFGAVHKGTYDGKPVAVKIMSDPSAFIKEVKLAATMSHPNIVQFIGVVSNSGDGFCSVMELMDGGDLRGLMDNYQESHHPPGFDFTKIKIAFHVTRALRYLHSREVPVIHRDLKSKNILLNEALDAKLTDFGVSRERIVGPMTADVGSSLWMAPEVMVGNPYDEKADMFSFGVVLSELSTHMKPYANTKVRSGANPQLVILRRVPVAMGELSVKFSEDGPQAIAKLGLACVSMNVKKRPTAVEAMHTLHSALIQEARGQLNDSCRSLDE</sequence>
<dbReference type="Pfam" id="PF00069">
    <property type="entry name" value="Pkinase"/>
    <property type="match status" value="1"/>
</dbReference>
<dbReference type="InterPro" id="IPR000719">
    <property type="entry name" value="Prot_kinase_dom"/>
</dbReference>
<accession>A0A6A4C2E9</accession>
<evidence type="ECO:0000256" key="1">
    <source>
        <dbReference type="SAM" id="MobiDB-lite"/>
    </source>
</evidence>
<organism evidence="3 4">
    <name type="scientific">Phytophthora fragariae</name>
    <dbReference type="NCBI Taxonomy" id="53985"/>
    <lineage>
        <taxon>Eukaryota</taxon>
        <taxon>Sar</taxon>
        <taxon>Stramenopiles</taxon>
        <taxon>Oomycota</taxon>
        <taxon>Peronosporomycetes</taxon>
        <taxon>Peronosporales</taxon>
        <taxon>Peronosporaceae</taxon>
        <taxon>Phytophthora</taxon>
    </lineage>
</organism>
<reference evidence="3 4" key="1">
    <citation type="submission" date="2018-08" db="EMBL/GenBank/DDBJ databases">
        <title>Genomic investigation of the strawberry pathogen Phytophthora fragariae indicates pathogenicity is determined by transcriptional variation in three key races.</title>
        <authorList>
            <person name="Adams T.M."/>
            <person name="Armitage A.D."/>
            <person name="Sobczyk M.K."/>
            <person name="Bates H.J."/>
            <person name="Dunwell J.M."/>
            <person name="Nellist C.F."/>
            <person name="Harrison R.J."/>
        </authorList>
    </citation>
    <scope>NUCLEOTIDE SEQUENCE [LARGE SCALE GENOMIC DNA]</scope>
    <source>
        <strain evidence="3 4">A4</strain>
    </source>
</reference>
<dbReference type="InterPro" id="IPR011009">
    <property type="entry name" value="Kinase-like_dom_sf"/>
</dbReference>
<dbReference type="InterPro" id="IPR051681">
    <property type="entry name" value="Ser/Thr_Kinases-Pseudokinases"/>
</dbReference>
<dbReference type="PANTHER" id="PTHR44329">
    <property type="entry name" value="SERINE/THREONINE-PROTEIN KINASE TNNI3K-RELATED"/>
    <property type="match status" value="1"/>
</dbReference>
<proteinExistence type="predicted"/>
<evidence type="ECO:0000313" key="4">
    <source>
        <dbReference type="Proteomes" id="UP000437068"/>
    </source>
</evidence>
<dbReference type="Proteomes" id="UP000437068">
    <property type="component" value="Unassembled WGS sequence"/>
</dbReference>
<dbReference type="EMBL" id="QXGE01002241">
    <property type="protein sequence ID" value="KAE9283592.1"/>
    <property type="molecule type" value="Genomic_DNA"/>
</dbReference>
<comment type="caution">
    <text evidence="3">The sequence shown here is derived from an EMBL/GenBank/DDBJ whole genome shotgun (WGS) entry which is preliminary data.</text>
</comment>
<protein>
    <recommendedName>
        <fullName evidence="2">Protein kinase domain-containing protein</fullName>
    </recommendedName>
</protein>
<dbReference type="PROSITE" id="PS00108">
    <property type="entry name" value="PROTEIN_KINASE_ST"/>
    <property type="match status" value="1"/>
</dbReference>
<dbReference type="InterPro" id="IPR008271">
    <property type="entry name" value="Ser/Thr_kinase_AS"/>
</dbReference>
<dbReference type="SUPFAM" id="SSF56112">
    <property type="entry name" value="Protein kinase-like (PK-like)"/>
    <property type="match status" value="1"/>
</dbReference>
<dbReference type="PROSITE" id="PS50011">
    <property type="entry name" value="PROTEIN_KINASE_DOM"/>
    <property type="match status" value="1"/>
</dbReference>
<feature type="compositionally biased region" description="Polar residues" evidence="1">
    <location>
        <begin position="140"/>
        <end position="159"/>
    </location>
</feature>
<dbReference type="AlphaFoldDB" id="A0A6A4C2E9"/>
<evidence type="ECO:0000259" key="2">
    <source>
        <dbReference type="PROSITE" id="PS50011"/>
    </source>
</evidence>
<dbReference type="PANTHER" id="PTHR44329:SF214">
    <property type="entry name" value="PROTEIN KINASE DOMAIN-CONTAINING PROTEIN"/>
    <property type="match status" value="1"/>
</dbReference>
<evidence type="ECO:0000313" key="3">
    <source>
        <dbReference type="EMBL" id="KAE9283592.1"/>
    </source>
</evidence>
<dbReference type="GO" id="GO:0004674">
    <property type="term" value="F:protein serine/threonine kinase activity"/>
    <property type="evidence" value="ECO:0007669"/>
    <property type="project" value="TreeGrafter"/>
</dbReference>
<feature type="domain" description="Protein kinase" evidence="2">
    <location>
        <begin position="197"/>
        <end position="458"/>
    </location>
</feature>
<dbReference type="SMART" id="SM00220">
    <property type="entry name" value="S_TKc"/>
    <property type="match status" value="1"/>
</dbReference>
<dbReference type="GO" id="GO:0005524">
    <property type="term" value="F:ATP binding"/>
    <property type="evidence" value="ECO:0007669"/>
    <property type="project" value="InterPro"/>
</dbReference>
<feature type="region of interest" description="Disordered" evidence="1">
    <location>
        <begin position="140"/>
        <end position="161"/>
    </location>
</feature>
<gene>
    <name evidence="3" type="ORF">PF001_g22775</name>
</gene>
<name>A0A6A4C2E9_9STRA</name>
<dbReference type="Gene3D" id="1.10.510.10">
    <property type="entry name" value="Transferase(Phosphotransferase) domain 1"/>
    <property type="match status" value="1"/>
</dbReference>